<dbReference type="Proteomes" id="UP001140091">
    <property type="component" value="Unassembled WGS sequence"/>
</dbReference>
<organism evidence="2 3">
    <name type="scientific">Candolleomyces eurysporus</name>
    <dbReference type="NCBI Taxonomy" id="2828524"/>
    <lineage>
        <taxon>Eukaryota</taxon>
        <taxon>Fungi</taxon>
        <taxon>Dikarya</taxon>
        <taxon>Basidiomycota</taxon>
        <taxon>Agaricomycotina</taxon>
        <taxon>Agaricomycetes</taxon>
        <taxon>Agaricomycetidae</taxon>
        <taxon>Agaricales</taxon>
        <taxon>Agaricineae</taxon>
        <taxon>Psathyrellaceae</taxon>
        <taxon>Candolleomyces</taxon>
    </lineage>
</organism>
<sequence length="631" mass="72159">MKRGSAVGDLQRGERYCNIDYLVNQSLRLSRLKSFIFSYDIVCQYSINAIKRLENMNPDLCIIQPDAKVRFVVPKFHLPAHIPTCQSRYAFMLTPGAGLGDGEAPERGWGEANPLATSTREMGPGSRRDTLDYNFGDYNWRKVVKLGGFLLRKLTAAATDLPEQVISHQELEDVLDKGMLASWKIEVEAWERDPSKPNPFEIKVDKPTQAAVRRQLAEEERKMLDDGLDFSLDDTTSQSGLISMGLDIEANQRSLKTSASDLWEHSGDRQIGRVTLKSNALIRRIEDYYGKLQLYIPASVALRKKFGSTQTVPTYKIPLWLPSQIGNQAPFDLALARLEFKLREAQAHEALGTLRRCLQMRATFYDTKDRWARGQKQNTRSRNAINSAQARINAARDEYRAARTALINLSQLLSQPMDESLQVLNDSDIRSMKSTETDRDSAGKVFALSRALRPLEDEDLRPIQQPAPGTVGLTGDTRKTLSWIWRRGNITDGEDNSYYDEEIRVEWAKSQSRVARYREEINIVQEEMNRTLRFWDWKADQWMALVSAQDTRNLNPAVIDGMKAYSWRQAEMCRRLKVSFEAQWADVSELVSKSKKLASNPDTWYEMKEEEEKKLETAKLRRLASRALGKK</sequence>
<gene>
    <name evidence="2" type="ORF">H1R20_g227</name>
</gene>
<keyword evidence="1" id="KW-0175">Coiled coil</keyword>
<dbReference type="InterPro" id="IPR040521">
    <property type="entry name" value="KDZ"/>
</dbReference>
<dbReference type="AlphaFoldDB" id="A0A9W8JLD9"/>
<accession>A0A9W8JLD9</accession>
<reference evidence="2" key="1">
    <citation type="submission" date="2022-06" db="EMBL/GenBank/DDBJ databases">
        <title>Genome Sequence of Candolleomyces eurysporus.</title>
        <authorList>
            <person name="Buettner E."/>
        </authorList>
    </citation>
    <scope>NUCLEOTIDE SEQUENCE</scope>
    <source>
        <strain evidence="2">VTCC 930004</strain>
    </source>
</reference>
<dbReference type="OrthoDB" id="3257338at2759"/>
<proteinExistence type="predicted"/>
<evidence type="ECO:0000313" key="2">
    <source>
        <dbReference type="EMBL" id="KAJ2936871.1"/>
    </source>
</evidence>
<feature type="non-terminal residue" evidence="2">
    <location>
        <position position="631"/>
    </location>
</feature>
<keyword evidence="3" id="KW-1185">Reference proteome</keyword>
<comment type="caution">
    <text evidence="2">The sequence shown here is derived from an EMBL/GenBank/DDBJ whole genome shotgun (WGS) entry which is preliminary data.</text>
</comment>
<evidence type="ECO:0000313" key="3">
    <source>
        <dbReference type="Proteomes" id="UP001140091"/>
    </source>
</evidence>
<evidence type="ECO:0000256" key="1">
    <source>
        <dbReference type="SAM" id="Coils"/>
    </source>
</evidence>
<protein>
    <submittedName>
        <fullName evidence="2">Uncharacterized protein</fullName>
    </submittedName>
</protein>
<dbReference type="Pfam" id="PF18758">
    <property type="entry name" value="KDZ"/>
    <property type="match status" value="1"/>
</dbReference>
<name>A0A9W8JLD9_9AGAR</name>
<feature type="coiled-coil region" evidence="1">
    <location>
        <begin position="378"/>
        <end position="405"/>
    </location>
</feature>
<dbReference type="EMBL" id="JANBPK010000013">
    <property type="protein sequence ID" value="KAJ2936871.1"/>
    <property type="molecule type" value="Genomic_DNA"/>
</dbReference>